<dbReference type="PANTHER" id="PTHR12169">
    <property type="entry name" value="ATPASE N2B"/>
    <property type="match status" value="1"/>
</dbReference>
<dbReference type="InterPro" id="IPR027417">
    <property type="entry name" value="P-loop_NTPase"/>
</dbReference>
<feature type="non-terminal residue" evidence="4">
    <location>
        <position position="1"/>
    </location>
</feature>
<keyword evidence="2" id="KW-0067">ATP-binding</keyword>
<feature type="region of interest" description="Disordered" evidence="3">
    <location>
        <begin position="1"/>
        <end position="25"/>
    </location>
</feature>
<comment type="caution">
    <text evidence="4">The sequence shown here is derived from an EMBL/GenBank/DDBJ whole genome shotgun (WGS) entry which is preliminary data.</text>
</comment>
<evidence type="ECO:0000256" key="2">
    <source>
        <dbReference type="ARBA" id="ARBA00022840"/>
    </source>
</evidence>
<organism evidence="4 5">
    <name type="scientific">Ameyamaea chiangmaiensis</name>
    <dbReference type="NCBI Taxonomy" id="442969"/>
    <lineage>
        <taxon>Bacteria</taxon>
        <taxon>Pseudomonadati</taxon>
        <taxon>Pseudomonadota</taxon>
        <taxon>Alphaproteobacteria</taxon>
        <taxon>Acetobacterales</taxon>
        <taxon>Acetobacteraceae</taxon>
        <taxon>Ameyamaea</taxon>
    </lineage>
</organism>
<evidence type="ECO:0000256" key="1">
    <source>
        <dbReference type="ARBA" id="ARBA00022741"/>
    </source>
</evidence>
<gene>
    <name evidence="4" type="ORF">HUK82_14585</name>
</gene>
<dbReference type="Proteomes" id="UP000585665">
    <property type="component" value="Unassembled WGS sequence"/>
</dbReference>
<reference evidence="4 5" key="1">
    <citation type="submission" date="2020-06" db="EMBL/GenBank/DDBJ databases">
        <title>Description of novel acetic acid bacteria.</title>
        <authorList>
            <person name="Sombolestani A."/>
        </authorList>
    </citation>
    <scope>NUCLEOTIDE SEQUENCE [LARGE SCALE GENOMIC DNA]</scope>
    <source>
        <strain evidence="4 5">LMG 27010</strain>
    </source>
</reference>
<dbReference type="AlphaFoldDB" id="A0A850PHQ7"/>
<dbReference type="SUPFAM" id="SSF52540">
    <property type="entry name" value="P-loop containing nucleoside triphosphate hydrolases"/>
    <property type="match status" value="1"/>
</dbReference>
<dbReference type="NCBIfam" id="NF040713">
    <property type="entry name" value="ZapE"/>
    <property type="match status" value="1"/>
</dbReference>
<feature type="region of interest" description="Disordered" evidence="3">
    <location>
        <begin position="328"/>
        <end position="349"/>
    </location>
</feature>
<protein>
    <submittedName>
        <fullName evidence="4">AFG1 family ATPase</fullName>
    </submittedName>
</protein>
<proteinExistence type="predicted"/>
<dbReference type="Gene3D" id="3.40.50.300">
    <property type="entry name" value="P-loop containing nucleotide triphosphate hydrolases"/>
    <property type="match status" value="1"/>
</dbReference>
<name>A0A850PHQ7_9PROT</name>
<evidence type="ECO:0000313" key="4">
    <source>
        <dbReference type="EMBL" id="NVN41776.1"/>
    </source>
</evidence>
<dbReference type="GO" id="GO:0005524">
    <property type="term" value="F:ATP binding"/>
    <property type="evidence" value="ECO:0007669"/>
    <property type="project" value="UniProtKB-KW"/>
</dbReference>
<dbReference type="InterPro" id="IPR005654">
    <property type="entry name" value="ATPase_AFG1-like"/>
</dbReference>
<evidence type="ECO:0000256" key="3">
    <source>
        <dbReference type="SAM" id="MobiDB-lite"/>
    </source>
</evidence>
<dbReference type="GO" id="GO:0016887">
    <property type="term" value="F:ATP hydrolysis activity"/>
    <property type="evidence" value="ECO:0007669"/>
    <property type="project" value="InterPro"/>
</dbReference>
<dbReference type="GO" id="GO:0005737">
    <property type="term" value="C:cytoplasm"/>
    <property type="evidence" value="ECO:0007669"/>
    <property type="project" value="TreeGrafter"/>
</dbReference>
<keyword evidence="5" id="KW-1185">Reference proteome</keyword>
<accession>A0A850PHQ7</accession>
<evidence type="ECO:0000313" key="5">
    <source>
        <dbReference type="Proteomes" id="UP000585665"/>
    </source>
</evidence>
<dbReference type="RefSeq" id="WP_176614646.1">
    <property type="nucleotide sequence ID" value="NZ_JABXXR010000182.1"/>
</dbReference>
<dbReference type="PANTHER" id="PTHR12169:SF6">
    <property type="entry name" value="AFG1-LIKE ATPASE"/>
    <property type="match status" value="1"/>
</dbReference>
<keyword evidence="1" id="KW-0547">Nucleotide-binding</keyword>
<dbReference type="EMBL" id="JABXXR010000182">
    <property type="protein sequence ID" value="NVN41776.1"/>
    <property type="molecule type" value="Genomic_DNA"/>
</dbReference>
<sequence>YRPAPPQARAGGLLGSLKARLAKPPPPRPRGVYMVGQVGRGKSMLMDLFFALAPVPHKRRVHFHAFMQETHKRLHAMKAADPSLRDPIPPLARAIAADAWLLCFDEFQVNDITDAMILGRLFEYLFDQGVVVVATSNTRPGDLFQNRPGADAFRPFIAILQRELDTIELDSPNDYRRGREETGRIWLVPPDARAERELDRIFERESAGSPVQPVVLDVMGRAFDVPVAAGDVARFDFEHLCDRALGAGDYLALAQRFRVLIVDGVPRLGPDNFDVARRFITLVDTLYEQKVRFYASAEDVPDRLYERGEGAVAFERTASRLEEMRSDTWGTAAEADDTAVEQAQQPAGA</sequence>
<dbReference type="Pfam" id="PF03969">
    <property type="entry name" value="AFG1_ATPase"/>
    <property type="match status" value="1"/>
</dbReference>